<name>A0A9J5Z409_SOLCO</name>
<keyword evidence="3" id="KW-1185">Reference proteome</keyword>
<evidence type="ECO:0000313" key="3">
    <source>
        <dbReference type="Proteomes" id="UP000824120"/>
    </source>
</evidence>
<reference evidence="2 3" key="1">
    <citation type="submission" date="2020-09" db="EMBL/GenBank/DDBJ databases">
        <title>De no assembly of potato wild relative species, Solanum commersonii.</title>
        <authorList>
            <person name="Cho K."/>
        </authorList>
    </citation>
    <scope>NUCLEOTIDE SEQUENCE [LARGE SCALE GENOMIC DNA]</scope>
    <source>
        <strain evidence="2">LZ3.2</strain>
        <tissue evidence="2">Leaf</tissue>
    </source>
</reference>
<evidence type="ECO:0000313" key="2">
    <source>
        <dbReference type="EMBL" id="KAG5606672.1"/>
    </source>
</evidence>
<dbReference type="Proteomes" id="UP000824120">
    <property type="component" value="Chromosome 5"/>
</dbReference>
<sequence>MPLLVWFHFLSNNSSIASGDGLFDLRLGFNGSKPNTPTIHHSDAHGPQLCGPHPSDRDHT</sequence>
<protein>
    <submittedName>
        <fullName evidence="2">Uncharacterized protein</fullName>
    </submittedName>
</protein>
<evidence type="ECO:0000256" key="1">
    <source>
        <dbReference type="SAM" id="MobiDB-lite"/>
    </source>
</evidence>
<feature type="region of interest" description="Disordered" evidence="1">
    <location>
        <begin position="34"/>
        <end position="60"/>
    </location>
</feature>
<comment type="caution">
    <text evidence="2">The sequence shown here is derived from an EMBL/GenBank/DDBJ whole genome shotgun (WGS) entry which is preliminary data.</text>
</comment>
<gene>
    <name evidence="2" type="ORF">H5410_028164</name>
</gene>
<organism evidence="2 3">
    <name type="scientific">Solanum commersonii</name>
    <name type="common">Commerson's wild potato</name>
    <name type="synonym">Commerson's nightshade</name>
    <dbReference type="NCBI Taxonomy" id="4109"/>
    <lineage>
        <taxon>Eukaryota</taxon>
        <taxon>Viridiplantae</taxon>
        <taxon>Streptophyta</taxon>
        <taxon>Embryophyta</taxon>
        <taxon>Tracheophyta</taxon>
        <taxon>Spermatophyta</taxon>
        <taxon>Magnoliopsida</taxon>
        <taxon>eudicotyledons</taxon>
        <taxon>Gunneridae</taxon>
        <taxon>Pentapetalae</taxon>
        <taxon>asterids</taxon>
        <taxon>lamiids</taxon>
        <taxon>Solanales</taxon>
        <taxon>Solanaceae</taxon>
        <taxon>Solanoideae</taxon>
        <taxon>Solaneae</taxon>
        <taxon>Solanum</taxon>
    </lineage>
</organism>
<dbReference type="AlphaFoldDB" id="A0A9J5Z409"/>
<dbReference type="EMBL" id="JACXVP010000005">
    <property type="protein sequence ID" value="KAG5606672.1"/>
    <property type="molecule type" value="Genomic_DNA"/>
</dbReference>
<accession>A0A9J5Z409</accession>
<proteinExistence type="predicted"/>